<gene>
    <name evidence="3" type="ORF">QO014_002057</name>
</gene>
<name>A0ABU0H5U5_9HYPH</name>
<sequence>MTNASQDVWITGIGLVSSLGEGTEAHWQAMATGDVHPAKAEMERFKPFPVLPMVPLELDRQIPRRADQRQMETWQRLGTYAAGLALEDAGLAGDLDRLAHMDMIVAAGGGERDLEVDGQILAGLESAPAPEAFLNEHLANDLRPTLFLAQLSNLLAGNISIVHKVTGSSRTFMGEELAGISAVEVAARRIRAGQGNLFIVGAAYNAERKDMLLSLALGHTLWKGELEPVWARAAASPEGGMITGSVGAFLVLESRAHAEARGRTAYAKLGPVLSGRSRRKPGDAAAVARGQIEAIRPSIGKAPVAVLSGANGMTAATLEERALLEQLGAEGIIGPVRASQSLIGSSIEAVFPAQIALAGLAIAKKGFYLPFDPTGFEQAATEAPSQILATSWGFWRGEGMALVEAID</sequence>
<dbReference type="SUPFAM" id="SSF53901">
    <property type="entry name" value="Thiolase-like"/>
    <property type="match status" value="2"/>
</dbReference>
<reference evidence="3 4" key="1">
    <citation type="submission" date="2023-07" db="EMBL/GenBank/DDBJ databases">
        <title>Genomic Encyclopedia of Type Strains, Phase IV (KMG-IV): sequencing the most valuable type-strain genomes for metagenomic binning, comparative biology and taxonomic classification.</title>
        <authorList>
            <person name="Goeker M."/>
        </authorList>
    </citation>
    <scope>NUCLEOTIDE SEQUENCE [LARGE SCALE GENOMIC DNA]</scope>
    <source>
        <strain evidence="3 4">B6-8</strain>
    </source>
</reference>
<keyword evidence="3" id="KW-0012">Acyltransferase</keyword>
<dbReference type="EC" id="2.3.1.179" evidence="3"/>
<dbReference type="Proteomes" id="UP001241603">
    <property type="component" value="Unassembled WGS sequence"/>
</dbReference>
<protein>
    <submittedName>
        <fullName evidence="3">3-oxoacyl-[acyl-carrier-protein] synthase II</fullName>
        <ecNumber evidence="3">2.3.1.179</ecNumber>
    </submittedName>
</protein>
<proteinExistence type="predicted"/>
<organism evidence="3 4">
    <name type="scientific">Kaistia dalseonensis</name>
    <dbReference type="NCBI Taxonomy" id="410840"/>
    <lineage>
        <taxon>Bacteria</taxon>
        <taxon>Pseudomonadati</taxon>
        <taxon>Pseudomonadota</taxon>
        <taxon>Alphaproteobacteria</taxon>
        <taxon>Hyphomicrobiales</taxon>
        <taxon>Kaistiaceae</taxon>
        <taxon>Kaistia</taxon>
    </lineage>
</organism>
<accession>A0ABU0H5U5</accession>
<keyword evidence="4" id="KW-1185">Reference proteome</keyword>
<evidence type="ECO:0000313" key="3">
    <source>
        <dbReference type="EMBL" id="MDQ0437672.1"/>
    </source>
</evidence>
<comment type="caution">
    <text evidence="3">The sequence shown here is derived from an EMBL/GenBank/DDBJ whole genome shotgun (WGS) entry which is preliminary data.</text>
</comment>
<evidence type="ECO:0000256" key="1">
    <source>
        <dbReference type="ARBA" id="ARBA00022679"/>
    </source>
</evidence>
<keyword evidence="1 3" id="KW-0808">Transferase</keyword>
<dbReference type="InterPro" id="IPR016039">
    <property type="entry name" value="Thiolase-like"/>
</dbReference>
<evidence type="ECO:0000259" key="2">
    <source>
        <dbReference type="Pfam" id="PF00109"/>
    </source>
</evidence>
<dbReference type="NCBIfam" id="NF005084">
    <property type="entry name" value="PRK06519.1"/>
    <property type="match status" value="1"/>
</dbReference>
<dbReference type="RefSeq" id="WP_266348575.1">
    <property type="nucleotide sequence ID" value="NZ_JAPKNG010000002.1"/>
</dbReference>
<evidence type="ECO:0000313" key="4">
    <source>
        <dbReference type="Proteomes" id="UP001241603"/>
    </source>
</evidence>
<dbReference type="EMBL" id="JAUSVO010000002">
    <property type="protein sequence ID" value="MDQ0437672.1"/>
    <property type="molecule type" value="Genomic_DNA"/>
</dbReference>
<dbReference type="Pfam" id="PF00109">
    <property type="entry name" value="ketoacyl-synt"/>
    <property type="match status" value="1"/>
</dbReference>
<dbReference type="InterPro" id="IPR014030">
    <property type="entry name" value="Ketoacyl_synth_N"/>
</dbReference>
<dbReference type="GO" id="GO:0004315">
    <property type="term" value="F:3-oxoacyl-[acyl-carrier-protein] synthase activity"/>
    <property type="evidence" value="ECO:0007669"/>
    <property type="project" value="UniProtKB-EC"/>
</dbReference>
<dbReference type="Gene3D" id="3.40.47.10">
    <property type="match status" value="1"/>
</dbReference>
<dbReference type="PANTHER" id="PTHR11712:SF336">
    <property type="entry name" value="3-OXOACYL-[ACYL-CARRIER-PROTEIN] SYNTHASE, MITOCHONDRIAL"/>
    <property type="match status" value="1"/>
</dbReference>
<dbReference type="PANTHER" id="PTHR11712">
    <property type="entry name" value="POLYKETIDE SYNTHASE-RELATED"/>
    <property type="match status" value="1"/>
</dbReference>
<feature type="domain" description="Beta-ketoacyl synthase-like N-terminal" evidence="2">
    <location>
        <begin position="6"/>
        <end position="254"/>
    </location>
</feature>
<dbReference type="InterPro" id="IPR000794">
    <property type="entry name" value="Beta-ketoacyl_synthase"/>
</dbReference>